<protein>
    <submittedName>
        <fullName evidence="1">Uncharacterized protein</fullName>
    </submittedName>
</protein>
<keyword evidence="1" id="KW-0614">Plasmid</keyword>
<dbReference type="AlphaFoldDB" id="A0A4U8Z7M1"/>
<name>A0A4U8Z7M1_METTU</name>
<geneLocation type="plasmid" evidence="1 2">
    <name>3</name>
</geneLocation>
<organism evidence="1 2">
    <name type="scientific">Methylocella tundrae</name>
    <dbReference type="NCBI Taxonomy" id="227605"/>
    <lineage>
        <taxon>Bacteria</taxon>
        <taxon>Pseudomonadati</taxon>
        <taxon>Pseudomonadota</taxon>
        <taxon>Alphaproteobacteria</taxon>
        <taxon>Hyphomicrobiales</taxon>
        <taxon>Beijerinckiaceae</taxon>
        <taxon>Methylocella</taxon>
    </lineage>
</organism>
<gene>
    <name evidence="1" type="ORF">MTUNDRAET4_0086</name>
</gene>
<evidence type="ECO:0000313" key="2">
    <source>
        <dbReference type="Proteomes" id="UP000294360"/>
    </source>
</evidence>
<sequence>MSRNPDLDGEWELFGQSVKKVDESLRVRFLRDQARRPVRRFLPAWRL</sequence>
<dbReference type="EMBL" id="LR536452">
    <property type="protein sequence ID" value="VFU17532.1"/>
    <property type="molecule type" value="Genomic_DNA"/>
</dbReference>
<accession>A0A4U8Z7M1</accession>
<reference evidence="1 2" key="1">
    <citation type="submission" date="2019-03" db="EMBL/GenBank/DDBJ databases">
        <authorList>
            <person name="Kox A.R. M."/>
        </authorList>
    </citation>
    <scope>NUCLEOTIDE SEQUENCE [LARGE SCALE GENOMIC DNA]</scope>
    <source>
        <strain evidence="1">MTUNDRAET4 annotated genome</strain>
        <plasmid evidence="2">3</plasmid>
    </source>
</reference>
<dbReference type="Proteomes" id="UP000294360">
    <property type="component" value="Plasmid 3"/>
</dbReference>
<evidence type="ECO:0000313" key="1">
    <source>
        <dbReference type="EMBL" id="VFU17532.1"/>
    </source>
</evidence>
<dbReference type="KEGG" id="mtun:MTUNDRAET4_0086.2"/>
<proteinExistence type="predicted"/>